<evidence type="ECO:0000313" key="1">
    <source>
        <dbReference type="EMBL" id="KAB8188352.1"/>
    </source>
</evidence>
<name>A0A5N6C6H7_9GAMM</name>
<evidence type="ECO:0000313" key="2">
    <source>
        <dbReference type="Proteomes" id="UP000320431"/>
    </source>
</evidence>
<protein>
    <recommendedName>
        <fullName evidence="3">HAF repeat-containing protein</fullName>
    </recommendedName>
</protein>
<evidence type="ECO:0008006" key="3">
    <source>
        <dbReference type="Google" id="ProtNLM"/>
    </source>
</evidence>
<comment type="caution">
    <text evidence="1">The sequence shown here is derived from an EMBL/GenBank/DDBJ whole genome shotgun (WGS) entry which is preliminary data.</text>
</comment>
<gene>
    <name evidence="1" type="ORF">FKV24_010115</name>
</gene>
<accession>A0A5N6C6H7</accession>
<dbReference type="InterPro" id="IPR014262">
    <property type="entry name" value="HAF_rpt"/>
</dbReference>
<reference evidence="1 2" key="1">
    <citation type="submission" date="2019-10" db="EMBL/GenBank/DDBJ databases">
        <title>Lysobacter alkalisoli sp. nov., isolated from saline-alkaline soil.</title>
        <authorList>
            <person name="Sun J.-Q."/>
        </authorList>
    </citation>
    <scope>NUCLEOTIDE SEQUENCE [LARGE SCALE GENOMIC DNA]</scope>
    <source>
        <strain evidence="1 2">KCTC 42381</strain>
    </source>
</reference>
<dbReference type="Proteomes" id="UP000320431">
    <property type="component" value="Unassembled WGS sequence"/>
</dbReference>
<organism evidence="1 2">
    <name type="scientific">Marilutibacter maris</name>
    <dbReference type="NCBI Taxonomy" id="1605891"/>
    <lineage>
        <taxon>Bacteria</taxon>
        <taxon>Pseudomonadati</taxon>
        <taxon>Pseudomonadota</taxon>
        <taxon>Gammaproteobacteria</taxon>
        <taxon>Lysobacterales</taxon>
        <taxon>Lysobacteraceae</taxon>
        <taxon>Marilutibacter</taxon>
    </lineage>
</organism>
<dbReference type="NCBIfam" id="TIGR02913">
    <property type="entry name" value="HAF_rpt"/>
    <property type="match status" value="2"/>
</dbReference>
<dbReference type="EMBL" id="VICD02000165">
    <property type="protein sequence ID" value="KAB8188352.1"/>
    <property type="molecule type" value="Genomic_DNA"/>
</dbReference>
<dbReference type="AlphaFoldDB" id="A0A5N6C6H7"/>
<proteinExistence type="predicted"/>
<sequence>MTPMQIDMRRSLAAIALSACLVLQLGGCVTTGSSSARFEGLGDLPGGTFASFAAAVSADGSTVAGQGSVADGRTEAFRWAGGRMQSLGVSQPGASSLAEAISADGSTIVGTRFFPTGASPSQAVVWRDGTLHGLNGFPCGDLGCSASGVSGDGSIVIGQSRWRNGERERAFLWTREDGMQDLQELIENRHGADLRAWVLGRAEHVSDDATVIAGLGLWNDTAYDAYRWVEGGSGEVSLSGLGSVSALSPEGFALAGNIGTRFARSGDLVLWTDRETAVLSVADGGPPFIAEGMSSCGTTVVGFGDFGDGEEAFLWTAADGMQRLKTVLETDYRLDLTGWTLRRAEDTSNDGSVIVGSGINPDGNHEAWRAVLHGGKSGSEMTRATQREACGK</sequence>